<evidence type="ECO:0000313" key="3">
    <source>
        <dbReference type="Proteomes" id="UP000310639"/>
    </source>
</evidence>
<accession>A0A4P9A3H2</accession>
<dbReference type="AlphaFoldDB" id="A0A4P9A3H2"/>
<dbReference type="Gene3D" id="2.30.130.30">
    <property type="entry name" value="Hypothetical protein"/>
    <property type="match status" value="1"/>
</dbReference>
<gene>
    <name evidence="2" type="ORF">FBF37_02625</name>
</gene>
<evidence type="ECO:0000313" key="2">
    <source>
        <dbReference type="EMBL" id="QCT42351.1"/>
    </source>
</evidence>
<proteinExistence type="predicted"/>
<dbReference type="SUPFAM" id="SSF88697">
    <property type="entry name" value="PUA domain-like"/>
    <property type="match status" value="1"/>
</dbReference>
<dbReference type="KEGG" id="nft:FBF37_02625"/>
<organism evidence="2 3">
    <name type="scientific">Candidatus Nanosynbacter featherlites</name>
    <dbReference type="NCBI Taxonomy" id="2572088"/>
    <lineage>
        <taxon>Bacteria</taxon>
        <taxon>Candidatus Saccharimonadota</taxon>
        <taxon>Candidatus Saccharimonadia</taxon>
        <taxon>Candidatus Nanosynbacterales</taxon>
        <taxon>Candidatus Nanosynbacteraceae</taxon>
        <taxon>Candidatus Nanosynbacter</taxon>
    </lineage>
</organism>
<dbReference type="OrthoDB" id="9790388at2"/>
<sequence>MTTHQLKLATEPFDAITSGNKTIESRLYDDKRQKIQIGDQIIFTNRDNPSQTAAVTVVGLLRYATFHDLFSHNDPQKFGGESVAWLENQINEFYSIEDQRLHGVVGIEFILSR</sequence>
<protein>
    <submittedName>
        <fullName evidence="2">ASCH domain-containing protein</fullName>
    </submittedName>
</protein>
<dbReference type="RefSeq" id="WP_138079220.1">
    <property type="nucleotide sequence ID" value="NZ_CP040004.1"/>
</dbReference>
<keyword evidence="3" id="KW-1185">Reference proteome</keyword>
<dbReference type="InterPro" id="IPR015947">
    <property type="entry name" value="PUA-like_sf"/>
</dbReference>
<evidence type="ECO:0000259" key="1">
    <source>
        <dbReference type="SMART" id="SM01022"/>
    </source>
</evidence>
<feature type="domain" description="ASCH" evidence="1">
    <location>
        <begin position="1"/>
        <end position="113"/>
    </location>
</feature>
<reference evidence="2 3" key="1">
    <citation type="submission" date="2019-04" db="EMBL/GenBank/DDBJ databases">
        <title>Saccharibacteria TM7 genomes.</title>
        <authorList>
            <person name="Bor B."/>
            <person name="He X."/>
            <person name="Chen T."/>
            <person name="Dewhirst F.E."/>
        </authorList>
    </citation>
    <scope>NUCLEOTIDE SEQUENCE [LARGE SCALE GENOMIC DNA]</scope>
    <source>
        <strain evidence="2 3">BB001</strain>
    </source>
</reference>
<name>A0A4P9A3H2_9BACT</name>
<dbReference type="InterPro" id="IPR007374">
    <property type="entry name" value="ASCH_domain"/>
</dbReference>
<dbReference type="SMART" id="SM01022">
    <property type="entry name" value="ASCH"/>
    <property type="match status" value="1"/>
</dbReference>
<dbReference type="Proteomes" id="UP000310639">
    <property type="component" value="Chromosome"/>
</dbReference>
<dbReference type="EMBL" id="CP040004">
    <property type="protein sequence ID" value="QCT42351.1"/>
    <property type="molecule type" value="Genomic_DNA"/>
</dbReference>
<dbReference type="Pfam" id="PF04266">
    <property type="entry name" value="ASCH"/>
    <property type="match status" value="1"/>
</dbReference>